<evidence type="ECO:0000313" key="11">
    <source>
        <dbReference type="Proteomes" id="UP000321635"/>
    </source>
</evidence>
<feature type="domain" description="PII-uridylyltransferase/Glutamine-synthetase adenylyltransferase" evidence="9">
    <location>
        <begin position="395"/>
        <end position="505"/>
    </location>
</feature>
<dbReference type="OrthoDB" id="9759366at2"/>
<dbReference type="PANTHER" id="PTHR30621">
    <property type="entry name" value="GLUTAMINE SYNTHETASE ADENYLYLTRANSFERASE"/>
    <property type="match status" value="1"/>
</dbReference>
<evidence type="ECO:0000259" key="8">
    <source>
        <dbReference type="Pfam" id="PF03710"/>
    </source>
</evidence>
<dbReference type="Gene3D" id="1.20.120.330">
    <property type="entry name" value="Nucleotidyltransferases domain 2"/>
    <property type="match status" value="2"/>
</dbReference>
<dbReference type="Gene3D" id="3.30.460.10">
    <property type="entry name" value="Beta Polymerase, domain 2"/>
    <property type="match status" value="2"/>
</dbReference>
<evidence type="ECO:0000256" key="1">
    <source>
        <dbReference type="ARBA" id="ARBA00022679"/>
    </source>
</evidence>
<dbReference type="Gene3D" id="1.20.120.1510">
    <property type="match status" value="1"/>
</dbReference>
<proteinExistence type="predicted"/>
<dbReference type="GO" id="GO:0005524">
    <property type="term" value="F:ATP binding"/>
    <property type="evidence" value="ECO:0007669"/>
    <property type="project" value="UniProtKB-KW"/>
</dbReference>
<keyword evidence="11" id="KW-1185">Reference proteome</keyword>
<comment type="caution">
    <text evidence="10">The sequence shown here is derived from an EMBL/GenBank/DDBJ whole genome shotgun (WGS) entry which is preliminary data.</text>
</comment>
<dbReference type="Pfam" id="PF03710">
    <property type="entry name" value="GlnE"/>
    <property type="match status" value="2"/>
</dbReference>
<dbReference type="AlphaFoldDB" id="A0A511XDZ1"/>
<dbReference type="GO" id="GO:0005829">
    <property type="term" value="C:cytosol"/>
    <property type="evidence" value="ECO:0007669"/>
    <property type="project" value="TreeGrafter"/>
</dbReference>
<gene>
    <name evidence="10" type="primary">glnE</name>
    <name evidence="10" type="ORF">ANI02nite_30560</name>
</gene>
<evidence type="ECO:0000256" key="2">
    <source>
        <dbReference type="ARBA" id="ARBA00022695"/>
    </source>
</evidence>
<feature type="domain" description="Glutamate-ammonia ligase adenylyltransferase repeated" evidence="8">
    <location>
        <begin position="634"/>
        <end position="874"/>
    </location>
</feature>
<keyword evidence="6" id="KW-0511">Multifunctional enzyme</keyword>
<protein>
    <submittedName>
        <fullName evidence="10">Glutamate-ammonia-ligase adenylyltransferase</fullName>
    </submittedName>
</protein>
<dbReference type="InterPro" id="IPR023057">
    <property type="entry name" value="GlnE"/>
</dbReference>
<dbReference type="STRING" id="1120919.GCA_000429165_03172"/>
<dbReference type="GO" id="GO:0000820">
    <property type="term" value="P:regulation of glutamine family amino acid metabolic process"/>
    <property type="evidence" value="ECO:0007669"/>
    <property type="project" value="TreeGrafter"/>
</dbReference>
<dbReference type="GO" id="GO:0016874">
    <property type="term" value="F:ligase activity"/>
    <property type="evidence" value="ECO:0007669"/>
    <property type="project" value="UniProtKB-KW"/>
</dbReference>
<evidence type="ECO:0000256" key="6">
    <source>
        <dbReference type="ARBA" id="ARBA00023268"/>
    </source>
</evidence>
<feature type="domain" description="PII-uridylyltransferase/Glutamine-synthetase adenylyltransferase" evidence="9">
    <location>
        <begin position="913"/>
        <end position="1045"/>
    </location>
</feature>
<dbReference type="InterPro" id="IPR005190">
    <property type="entry name" value="GlnE_rpt_dom"/>
</dbReference>
<dbReference type="PANTHER" id="PTHR30621:SF0">
    <property type="entry name" value="BIFUNCTIONAL GLUTAMINE SYNTHETASE ADENYLYLTRANSFERASE_ADENYLYL-REMOVING ENZYME"/>
    <property type="match status" value="1"/>
</dbReference>
<evidence type="ECO:0000256" key="5">
    <source>
        <dbReference type="ARBA" id="ARBA00022842"/>
    </source>
</evidence>
<reference evidence="10 11" key="1">
    <citation type="submission" date="2019-07" db="EMBL/GenBank/DDBJ databases">
        <title>Whole genome shotgun sequence of Acetobacter nitrogenifigens NBRC 105050.</title>
        <authorList>
            <person name="Hosoyama A."/>
            <person name="Uohara A."/>
            <person name="Ohji S."/>
            <person name="Ichikawa N."/>
        </authorList>
    </citation>
    <scope>NUCLEOTIDE SEQUENCE [LARGE SCALE GENOMIC DNA]</scope>
    <source>
        <strain evidence="10 11">NBRC 105050</strain>
    </source>
</reference>
<keyword evidence="1 10" id="KW-0808">Transferase</keyword>
<evidence type="ECO:0000259" key="9">
    <source>
        <dbReference type="Pfam" id="PF08335"/>
    </source>
</evidence>
<dbReference type="InterPro" id="IPR013546">
    <property type="entry name" value="PII_UdlTrfase/GS_AdlTrfase"/>
</dbReference>
<organism evidence="10 11">
    <name type="scientific">Acetobacter nitrogenifigens DSM 23921 = NBRC 105050</name>
    <dbReference type="NCBI Taxonomy" id="1120919"/>
    <lineage>
        <taxon>Bacteria</taxon>
        <taxon>Pseudomonadati</taxon>
        <taxon>Pseudomonadota</taxon>
        <taxon>Alphaproteobacteria</taxon>
        <taxon>Acetobacterales</taxon>
        <taxon>Acetobacteraceae</taxon>
        <taxon>Acetobacter</taxon>
    </lineage>
</organism>
<dbReference type="NCBIfam" id="NF010706">
    <property type="entry name" value="PRK14108.1"/>
    <property type="match status" value="1"/>
</dbReference>
<accession>A0A511XDZ1</accession>
<name>A0A511XDZ1_9PROT</name>
<evidence type="ECO:0000256" key="4">
    <source>
        <dbReference type="ARBA" id="ARBA00022840"/>
    </source>
</evidence>
<dbReference type="SUPFAM" id="SSF81301">
    <property type="entry name" value="Nucleotidyltransferase"/>
    <property type="match status" value="2"/>
</dbReference>
<dbReference type="Proteomes" id="UP000321635">
    <property type="component" value="Unassembled WGS sequence"/>
</dbReference>
<keyword evidence="5" id="KW-0460">Magnesium</keyword>
<keyword evidence="10" id="KW-0436">Ligase</keyword>
<keyword evidence="3" id="KW-0547">Nucleotide-binding</keyword>
<dbReference type="Pfam" id="PF08335">
    <property type="entry name" value="GlnD_UR_UTase"/>
    <property type="match status" value="2"/>
</dbReference>
<dbReference type="SUPFAM" id="SSF81593">
    <property type="entry name" value="Nucleotidyltransferase substrate binding subunit/domain"/>
    <property type="match status" value="2"/>
</dbReference>
<sequence>MPGNTPLTPRSGPPRSSARARRASDHAPAPHAGRDELLDHQRDAPHAVGQRSVAGVDWPAGRWALPVDEAAAARFAVDIRELWLEEGLPPEMLASPGALSLLACVGGSSPYLADLALRNPVDFARLLENGPDRFVEEALEALSALSCTTPREDLAHALRVAKGRVALGAALADIGGFWSLESVTLSLSRLAEAALDASVNHLLRAAHEAGRLSLKNPDQPARGSGYVVLAMGKLGARELNFSSDIDLVALFDADLHADPDTARQTFIRITSDLVRLMEARDADGYVFRTDLRLRPDPSATPLAVSLPAAIAYYESLGQTWERAAMTKARPVAGNIPLGRDFLRAIHPFVWRRNLDFALIDDIHDMKSRIDRHRKPGRAGLARLPDATLTDPEAGAQWLLGHNVKLGEGGIREIEFVTQAMQLVWGGKTPGLRERRTVQALRGLTRSGHLPAEEAATLSRAYRLLREVEHRIQMRADQQTHDIPASREGFEALAIFLGYASGGDLALDLLPQMRAARRIFERHFTTPTRGPRASASLSDLSAEDLPERLAAAGFPEADCETAAALLRHWVGNSRRALQSERAHSLLRGLAPALLNSFIARRNPLACLRHFDTLLSRQRAGVQLLSLLERNPALIARIAAIFDASPFLADHLADTPSALEGLLEPEDMSGGDAAASARIRSLANERPPLDLLIGRLRPVVRAEEFRLSVARLEGRLDEDRTARDRTAMADAVIAVLLDAVLREHRLRHGRVPGGAAALVALGKAGSREMMSGSDLDLMLVFDHPEESAHSVVAAGKTGRAVTASQYYLRLAHSFVGALTAPDAEGPLYAVDMRLRPSGAAGPVAVSLTAFRRYHEDSAWTWERMALTRARVVAVAGEDGARAMLRRNIQGAFAVALGRSGAGRNDVLADAAAMRARLERDRPSSGPCDVKLRAGGLMEVDFIAQALQLLADSAEARSPVTATALQRLGRTGMLGRGDARFLVSADQFWRALQGVLRLLCGPKPPPGALESLPPATLQALLRAMGESDVAGLAERMEDVATAVRAAFVRLIGPVGEM</sequence>
<dbReference type="GO" id="GO:0008882">
    <property type="term" value="F:[glutamate-ammonia-ligase] adenylyltransferase activity"/>
    <property type="evidence" value="ECO:0007669"/>
    <property type="project" value="InterPro"/>
</dbReference>
<keyword evidence="4" id="KW-0067">ATP-binding</keyword>
<keyword evidence="2 10" id="KW-0548">Nucleotidyltransferase</keyword>
<dbReference type="EMBL" id="BJYF01000028">
    <property type="protein sequence ID" value="GEN61172.1"/>
    <property type="molecule type" value="Genomic_DNA"/>
</dbReference>
<feature type="region of interest" description="Disordered" evidence="7">
    <location>
        <begin position="1"/>
        <end position="34"/>
    </location>
</feature>
<feature type="domain" description="Glutamate-ammonia ligase adenylyltransferase repeated" evidence="8">
    <location>
        <begin position="102"/>
        <end position="343"/>
    </location>
</feature>
<evidence type="ECO:0000256" key="3">
    <source>
        <dbReference type="ARBA" id="ARBA00022741"/>
    </source>
</evidence>
<evidence type="ECO:0000313" key="10">
    <source>
        <dbReference type="EMBL" id="GEN61172.1"/>
    </source>
</evidence>
<dbReference type="RefSeq" id="WP_146882556.1">
    <property type="nucleotide sequence ID" value="NZ_AUBI01000016.1"/>
</dbReference>
<dbReference type="CDD" id="cd05401">
    <property type="entry name" value="NT_GlnE_GlnD_like"/>
    <property type="match status" value="2"/>
</dbReference>
<dbReference type="InterPro" id="IPR043519">
    <property type="entry name" value="NT_sf"/>
</dbReference>
<evidence type="ECO:0000256" key="7">
    <source>
        <dbReference type="SAM" id="MobiDB-lite"/>
    </source>
</evidence>